<gene>
    <name evidence="1" type="ordered locus">Turpa_1103</name>
</gene>
<dbReference type="KEGG" id="tpx:Turpa_1103"/>
<keyword evidence="2" id="KW-1185">Reference proteome</keyword>
<organism evidence="1 2">
    <name type="scientific">Turneriella parva (strain ATCC BAA-1111 / DSM 21527 / NCTC 11395 / H)</name>
    <name type="common">Leptospira parva</name>
    <dbReference type="NCBI Taxonomy" id="869212"/>
    <lineage>
        <taxon>Bacteria</taxon>
        <taxon>Pseudomonadati</taxon>
        <taxon>Spirochaetota</taxon>
        <taxon>Spirochaetia</taxon>
        <taxon>Leptospirales</taxon>
        <taxon>Leptospiraceae</taxon>
        <taxon>Turneriella</taxon>
    </lineage>
</organism>
<evidence type="ECO:0000313" key="1">
    <source>
        <dbReference type="EMBL" id="AFM11751.1"/>
    </source>
</evidence>
<dbReference type="EMBL" id="CP002959">
    <property type="protein sequence ID" value="AFM11751.1"/>
    <property type="molecule type" value="Genomic_DNA"/>
</dbReference>
<evidence type="ECO:0000313" key="2">
    <source>
        <dbReference type="Proteomes" id="UP000006048"/>
    </source>
</evidence>
<dbReference type="Proteomes" id="UP000006048">
    <property type="component" value="Chromosome"/>
</dbReference>
<dbReference type="AlphaFoldDB" id="I4B394"/>
<dbReference type="STRING" id="869212.Turpa_1103"/>
<name>I4B394_TURPD</name>
<reference evidence="1 2" key="1">
    <citation type="submission" date="2012-06" db="EMBL/GenBank/DDBJ databases">
        <title>The complete chromosome of genome of Turneriella parva DSM 21527.</title>
        <authorList>
            <consortium name="US DOE Joint Genome Institute (JGI-PGF)"/>
            <person name="Lucas S."/>
            <person name="Han J."/>
            <person name="Lapidus A."/>
            <person name="Bruce D."/>
            <person name="Goodwin L."/>
            <person name="Pitluck S."/>
            <person name="Peters L."/>
            <person name="Kyrpides N."/>
            <person name="Mavromatis K."/>
            <person name="Ivanova N."/>
            <person name="Mikhailova N."/>
            <person name="Chertkov O."/>
            <person name="Detter J.C."/>
            <person name="Tapia R."/>
            <person name="Han C."/>
            <person name="Land M."/>
            <person name="Hauser L."/>
            <person name="Markowitz V."/>
            <person name="Cheng J.-F."/>
            <person name="Hugenholtz P."/>
            <person name="Woyke T."/>
            <person name="Wu D."/>
            <person name="Gronow S."/>
            <person name="Wellnitz S."/>
            <person name="Brambilla E."/>
            <person name="Klenk H.-P."/>
            <person name="Eisen J.A."/>
        </authorList>
    </citation>
    <scope>NUCLEOTIDE SEQUENCE [LARGE SCALE GENOMIC DNA]</scope>
    <source>
        <strain evidence="2">ATCC BAA-1111 / DSM 21527 / NCTC 11395 / H</strain>
    </source>
</reference>
<dbReference type="HOGENOM" id="CLU_3206626_0_0_12"/>
<accession>I4B394</accession>
<protein>
    <submittedName>
        <fullName evidence="1">Uncharacterized protein</fullName>
    </submittedName>
</protein>
<sequence length="45" mass="5205">MADVPHSLQYLATHERSMRNIQANAYTLWYRNTIDALKKIATKIG</sequence>
<proteinExistence type="predicted"/>